<sequence length="268" mass="27874">MSAALRAEVRKFFSTRLWWILLVVMMAYLAFIAGVMAFSLTVGGSSTGFAPSAELGGEETARTVYSLTSAIGYVFPLVIGSLAFTGEFRHQTITPSLLVEPRRSVLLGAKLVASVGIGLLYGIAGTAMVVAVGAPILAWQGDGAYLGTADSLELIGLSVIVMMLWAVMGVAFGGLLTNQIAAIVVVLAFTQFVEPIARVALGAFESTSGVAQYLPGAAADAIQGASFYSAMNGSTDLLPQWAGGLLMLGYIVVLAALARVVTLRRDIG</sequence>
<accession>E2SE60</accession>
<dbReference type="RefSeq" id="WP_007077088.1">
    <property type="nucleotide sequence ID" value="NZ_CM001024.1"/>
</dbReference>
<dbReference type="EMBL" id="ACLF03000006">
    <property type="protein sequence ID" value="EFQ82787.1"/>
    <property type="molecule type" value="Genomic_DNA"/>
</dbReference>
<protein>
    <recommendedName>
        <fullName evidence="4">ABC transporter permease</fullName>
    </recommendedName>
</protein>
<keyword evidence="1" id="KW-1133">Transmembrane helix</keyword>
<feature type="transmembrane region" description="Helical" evidence="1">
    <location>
        <begin position="241"/>
        <end position="262"/>
    </location>
</feature>
<dbReference type="HOGENOM" id="CLU_051674_3_0_11"/>
<evidence type="ECO:0000313" key="3">
    <source>
        <dbReference type="Proteomes" id="UP000003111"/>
    </source>
</evidence>
<feature type="transmembrane region" description="Helical" evidence="1">
    <location>
        <begin position="105"/>
        <end position="134"/>
    </location>
</feature>
<dbReference type="eggNOG" id="ENOG502Z957">
    <property type="taxonomic scope" value="Bacteria"/>
</dbReference>
<evidence type="ECO:0000256" key="1">
    <source>
        <dbReference type="SAM" id="Phobius"/>
    </source>
</evidence>
<keyword evidence="3" id="KW-1185">Reference proteome</keyword>
<dbReference type="STRING" id="585531.HMPREF0063_11996"/>
<feature type="transmembrane region" description="Helical" evidence="1">
    <location>
        <begin position="63"/>
        <end position="84"/>
    </location>
</feature>
<dbReference type="Proteomes" id="UP000003111">
    <property type="component" value="Unassembled WGS sequence"/>
</dbReference>
<evidence type="ECO:0000313" key="2">
    <source>
        <dbReference type="EMBL" id="EFQ82787.1"/>
    </source>
</evidence>
<proteinExistence type="predicted"/>
<dbReference type="OrthoDB" id="5244396at2"/>
<dbReference type="AlphaFoldDB" id="E2SE60"/>
<gene>
    <name evidence="2" type="ORF">HMPREF0063_11996</name>
</gene>
<keyword evidence="1" id="KW-0472">Membrane</keyword>
<feature type="transmembrane region" description="Helical" evidence="1">
    <location>
        <begin position="183"/>
        <end position="204"/>
    </location>
</feature>
<organism evidence="2 3">
    <name type="scientific">Aeromicrobium marinum DSM 15272</name>
    <dbReference type="NCBI Taxonomy" id="585531"/>
    <lineage>
        <taxon>Bacteria</taxon>
        <taxon>Bacillati</taxon>
        <taxon>Actinomycetota</taxon>
        <taxon>Actinomycetes</taxon>
        <taxon>Propionibacteriales</taxon>
        <taxon>Nocardioidaceae</taxon>
        <taxon>Aeromicrobium</taxon>
    </lineage>
</organism>
<evidence type="ECO:0008006" key="4">
    <source>
        <dbReference type="Google" id="ProtNLM"/>
    </source>
</evidence>
<name>E2SE60_9ACTN</name>
<feature type="transmembrane region" description="Helical" evidence="1">
    <location>
        <begin position="154"/>
        <end position="176"/>
    </location>
</feature>
<reference evidence="2" key="1">
    <citation type="submission" date="2010-08" db="EMBL/GenBank/DDBJ databases">
        <authorList>
            <person name="Muzny D."/>
            <person name="Qin X."/>
            <person name="Buhay C."/>
            <person name="Dugan-Rocha S."/>
            <person name="Ding Y."/>
            <person name="Chen G."/>
            <person name="Hawes A."/>
            <person name="Holder M."/>
            <person name="Jhangiani S."/>
            <person name="Johnson A."/>
            <person name="Khan Z."/>
            <person name="Li Z."/>
            <person name="Liu W."/>
            <person name="Liu X."/>
            <person name="Perez L."/>
            <person name="Shen H."/>
            <person name="Wang Q."/>
            <person name="Watt J."/>
            <person name="Xi L."/>
            <person name="Xin Y."/>
            <person name="Zhou J."/>
            <person name="Deng J."/>
            <person name="Jiang H."/>
            <person name="Liu Y."/>
            <person name="Qu J."/>
            <person name="Song X.-Z."/>
            <person name="Zhang L."/>
            <person name="Villasana D."/>
            <person name="Johnson A."/>
            <person name="Liu J."/>
            <person name="Liyanage D."/>
            <person name="Lorensuhewa L."/>
            <person name="Robinson T."/>
            <person name="Song A."/>
            <person name="Song B.-B."/>
            <person name="Dinh H."/>
            <person name="Thornton R."/>
            <person name="Coyle M."/>
            <person name="Francisco L."/>
            <person name="Jackson L."/>
            <person name="Javaid M."/>
            <person name="Korchina V."/>
            <person name="Kovar C."/>
            <person name="Mata R."/>
            <person name="Mathew T."/>
            <person name="Ngo R."/>
            <person name="Nguyen L."/>
            <person name="Nguyen N."/>
            <person name="Okwuonu G."/>
            <person name="Ongeri F."/>
            <person name="Pham C."/>
            <person name="Simmons D."/>
            <person name="Wilczek-Boney K."/>
            <person name="Hale W."/>
            <person name="Jakkamsetti A."/>
            <person name="Pham P."/>
            <person name="Ruth R."/>
            <person name="San Lucas F."/>
            <person name="Warren J."/>
            <person name="Zhang J."/>
            <person name="Zhao Z."/>
            <person name="Zhou C."/>
            <person name="Zhu D."/>
            <person name="Lee S."/>
            <person name="Bess C."/>
            <person name="Blankenburg K."/>
            <person name="Forbes L."/>
            <person name="Fu Q."/>
            <person name="Gubbala S."/>
            <person name="Hirani K."/>
            <person name="Jayaseelan J.C."/>
            <person name="Lara F."/>
            <person name="Munidasa M."/>
            <person name="Palculict T."/>
            <person name="Patil S."/>
            <person name="Pu L.-L."/>
            <person name="Saada N."/>
            <person name="Tang L."/>
            <person name="Weissenberger G."/>
            <person name="Zhu Y."/>
            <person name="Hemphill L."/>
            <person name="Shang Y."/>
            <person name="Youmans B."/>
            <person name="Ayvaz T."/>
            <person name="Ross M."/>
            <person name="Santibanez J."/>
            <person name="Aqrawi P."/>
            <person name="Gross S."/>
            <person name="Joshi V."/>
            <person name="Fowler G."/>
            <person name="Nazareth L."/>
            <person name="Reid J."/>
            <person name="Worley K."/>
            <person name="Petrosino J."/>
            <person name="Highlander S."/>
            <person name="Gibbs R."/>
        </authorList>
    </citation>
    <scope>NUCLEOTIDE SEQUENCE [LARGE SCALE GENOMIC DNA]</scope>
    <source>
        <strain evidence="2">DSM 15272</strain>
    </source>
</reference>
<keyword evidence="1" id="KW-0812">Transmembrane</keyword>
<comment type="caution">
    <text evidence="2">The sequence shown here is derived from an EMBL/GenBank/DDBJ whole genome shotgun (WGS) entry which is preliminary data.</text>
</comment>
<feature type="transmembrane region" description="Helical" evidence="1">
    <location>
        <begin position="20"/>
        <end position="43"/>
    </location>
</feature>